<evidence type="ECO:0000313" key="4">
    <source>
        <dbReference type="EMBL" id="HHE54218.1"/>
    </source>
</evidence>
<dbReference type="InterPro" id="IPR011330">
    <property type="entry name" value="Glyco_hydro/deAcase_b/a-brl"/>
</dbReference>
<evidence type="ECO:0000256" key="1">
    <source>
        <dbReference type="ARBA" id="ARBA00004613"/>
    </source>
</evidence>
<reference evidence="4" key="1">
    <citation type="journal article" date="2020" name="mSystems">
        <title>Genome- and Community-Level Interaction Insights into Carbon Utilization and Element Cycling Functions of Hydrothermarchaeota in Hydrothermal Sediment.</title>
        <authorList>
            <person name="Zhou Z."/>
            <person name="Liu Y."/>
            <person name="Xu W."/>
            <person name="Pan J."/>
            <person name="Luo Z.H."/>
            <person name="Li M."/>
        </authorList>
    </citation>
    <scope>NUCLEOTIDE SEQUENCE [LARGE SCALE GENOMIC DNA]</scope>
    <source>
        <strain evidence="4">HyVt-76</strain>
    </source>
</reference>
<dbReference type="SUPFAM" id="SSF88713">
    <property type="entry name" value="Glycoside hydrolase/deacetylase"/>
    <property type="match status" value="1"/>
</dbReference>
<sequence length="324" mass="37894">MRDLIKISYFKFLDFIGENKTALHRKKPSITILTYHSVVPDQAPVESYEYRNAVSVSEFENQVSLLKKIFKVISLDQAFNLLTSGNMTENYGVITFDDGYKNNYDYALPILKKHEVSAAFFITTSLIETKDCLWTDWVTYLFLKTRQQKVIITDVEQNFDFYLQTVDDRIKASERLRKWMKSLSREKADQILEQLKVQTKVDTHPVEEDAQRYAFMNWNQVKEMAEQGMEIGSHTHSHSLLTMLNEEQVEQELTISKRLIEEHTGRTCQFFTYPNGQLRDFKDVHIGLLKKLGYKLALTQNPGFNPPGSDLFKLKRINITNKMY</sequence>
<dbReference type="InterPro" id="IPR002509">
    <property type="entry name" value="NODB_dom"/>
</dbReference>
<accession>A0A7V5LHR4</accession>
<dbReference type="InterPro" id="IPR051398">
    <property type="entry name" value="Polysacch_Deacetylase"/>
</dbReference>
<dbReference type="AlphaFoldDB" id="A0A7V5LHR4"/>
<dbReference type="CDD" id="cd10918">
    <property type="entry name" value="CE4_NodB_like_5s_6s"/>
    <property type="match status" value="1"/>
</dbReference>
<dbReference type="PANTHER" id="PTHR34216">
    <property type="match status" value="1"/>
</dbReference>
<evidence type="ECO:0000259" key="3">
    <source>
        <dbReference type="PROSITE" id="PS51677"/>
    </source>
</evidence>
<gene>
    <name evidence="4" type="ORF">ENL21_00420</name>
</gene>
<dbReference type="Proteomes" id="UP000886111">
    <property type="component" value="Unassembled WGS sequence"/>
</dbReference>
<dbReference type="PANTHER" id="PTHR34216:SF3">
    <property type="entry name" value="POLY-BETA-1,6-N-ACETYL-D-GLUCOSAMINE N-DEACETYLASE"/>
    <property type="match status" value="1"/>
</dbReference>
<dbReference type="EMBL" id="DRTD01000027">
    <property type="protein sequence ID" value="HHE54218.1"/>
    <property type="molecule type" value="Genomic_DNA"/>
</dbReference>
<feature type="non-terminal residue" evidence="4">
    <location>
        <position position="324"/>
    </location>
</feature>
<dbReference type="GO" id="GO:0005576">
    <property type="term" value="C:extracellular region"/>
    <property type="evidence" value="ECO:0007669"/>
    <property type="project" value="UniProtKB-SubCell"/>
</dbReference>
<evidence type="ECO:0000256" key="2">
    <source>
        <dbReference type="ARBA" id="ARBA00022729"/>
    </source>
</evidence>
<keyword evidence="2" id="KW-0732">Signal</keyword>
<dbReference type="GO" id="GO:0005975">
    <property type="term" value="P:carbohydrate metabolic process"/>
    <property type="evidence" value="ECO:0007669"/>
    <property type="project" value="InterPro"/>
</dbReference>
<comment type="subcellular location">
    <subcellularLocation>
        <location evidence="1">Secreted</location>
    </subcellularLocation>
</comment>
<name>A0A7V5LHR4_CALAY</name>
<organism evidence="4">
    <name type="scientific">Caldithrix abyssi</name>
    <dbReference type="NCBI Taxonomy" id="187145"/>
    <lineage>
        <taxon>Bacteria</taxon>
        <taxon>Pseudomonadati</taxon>
        <taxon>Calditrichota</taxon>
        <taxon>Calditrichia</taxon>
        <taxon>Calditrichales</taxon>
        <taxon>Calditrichaceae</taxon>
        <taxon>Caldithrix</taxon>
    </lineage>
</organism>
<dbReference type="GO" id="GO:0016810">
    <property type="term" value="F:hydrolase activity, acting on carbon-nitrogen (but not peptide) bonds"/>
    <property type="evidence" value="ECO:0007669"/>
    <property type="project" value="InterPro"/>
</dbReference>
<feature type="domain" description="NodB homology" evidence="3">
    <location>
        <begin position="90"/>
        <end position="324"/>
    </location>
</feature>
<comment type="caution">
    <text evidence="4">The sequence shown here is derived from an EMBL/GenBank/DDBJ whole genome shotgun (WGS) entry which is preliminary data.</text>
</comment>
<dbReference type="Pfam" id="PF01522">
    <property type="entry name" value="Polysacc_deac_1"/>
    <property type="match status" value="2"/>
</dbReference>
<dbReference type="Gene3D" id="3.20.20.370">
    <property type="entry name" value="Glycoside hydrolase/deacetylase"/>
    <property type="match status" value="1"/>
</dbReference>
<protein>
    <submittedName>
        <fullName evidence="4">Polysaccharide deacetylase family protein</fullName>
    </submittedName>
</protein>
<dbReference type="PROSITE" id="PS51677">
    <property type="entry name" value="NODB"/>
    <property type="match status" value="1"/>
</dbReference>
<proteinExistence type="predicted"/>